<proteinExistence type="predicted"/>
<dbReference type="Proteomes" id="UP001232973">
    <property type="component" value="Unassembled WGS sequence"/>
</dbReference>
<name>A0ABT9XMC6_9BACL</name>
<sequence>MYEDEITITSTITEIHEKSFRIDHTVHRGDVETWRPV</sequence>
<accession>A0ABT9XMC6</accession>
<dbReference type="RefSeq" id="WP_274454808.1">
    <property type="nucleotide sequence ID" value="NZ_CP067097.1"/>
</dbReference>
<evidence type="ECO:0000313" key="1">
    <source>
        <dbReference type="EMBL" id="MDQ0191470.1"/>
    </source>
</evidence>
<gene>
    <name evidence="1" type="ORF">J2S03_003341</name>
</gene>
<organism evidence="1 2">
    <name type="scientific">Alicyclobacillus cycloheptanicus</name>
    <dbReference type="NCBI Taxonomy" id="1457"/>
    <lineage>
        <taxon>Bacteria</taxon>
        <taxon>Bacillati</taxon>
        <taxon>Bacillota</taxon>
        <taxon>Bacilli</taxon>
        <taxon>Bacillales</taxon>
        <taxon>Alicyclobacillaceae</taxon>
        <taxon>Alicyclobacillus</taxon>
    </lineage>
</organism>
<protein>
    <submittedName>
        <fullName evidence="1">Acyl-CoA thioesterase FadM</fullName>
    </submittedName>
</protein>
<keyword evidence="2" id="KW-1185">Reference proteome</keyword>
<reference evidence="1 2" key="1">
    <citation type="submission" date="2023-07" db="EMBL/GenBank/DDBJ databases">
        <title>Genomic Encyclopedia of Type Strains, Phase IV (KMG-IV): sequencing the most valuable type-strain genomes for metagenomic binning, comparative biology and taxonomic classification.</title>
        <authorList>
            <person name="Goeker M."/>
        </authorList>
    </citation>
    <scope>NUCLEOTIDE SEQUENCE [LARGE SCALE GENOMIC DNA]</scope>
    <source>
        <strain evidence="1 2">DSM 4006</strain>
    </source>
</reference>
<comment type="caution">
    <text evidence="1">The sequence shown here is derived from an EMBL/GenBank/DDBJ whole genome shotgun (WGS) entry which is preliminary data.</text>
</comment>
<dbReference type="EMBL" id="JAUSTP010000045">
    <property type="protein sequence ID" value="MDQ0191470.1"/>
    <property type="molecule type" value="Genomic_DNA"/>
</dbReference>
<evidence type="ECO:0000313" key="2">
    <source>
        <dbReference type="Proteomes" id="UP001232973"/>
    </source>
</evidence>